<gene>
    <name evidence="6" type="ORF">HMPREF0446_01281</name>
</gene>
<dbReference type="PANTHER" id="PTHR42798:SF6">
    <property type="entry name" value="CELL DIVISION ATP-BINDING PROTEIN FTSE"/>
    <property type="match status" value="1"/>
</dbReference>
<dbReference type="Gene3D" id="3.40.50.300">
    <property type="entry name" value="P-loop containing nucleotide triphosphate hydrolases"/>
    <property type="match status" value="1"/>
</dbReference>
<sequence length="225" mass="25121">MSVIELKNITKSFMDGMQKREILHDLNLTVNKGEFVAIVGPSGSGKSTFLSIAGLLLSSDSGEIHIANQNLTNVTQSEWTKKRLELLGFIFQDHQLLSYMTVGDQLEEVSKLKGQKDAAKRKEEVQTLLKELGVEGCYYLYPNQISGGQKQRVAIARAFIGNPQLILADEPTASLDPEKAQEIAQLIQREVKEKQKSAIMVTHDRSVLEYVDTVYELKKGSLVRL</sequence>
<comment type="caution">
    <text evidence="6">The sequence shown here is derived from an EMBL/GenBank/DDBJ whole genome shotgun (WGS) entry which is preliminary data.</text>
</comment>
<dbReference type="InterPro" id="IPR027417">
    <property type="entry name" value="P-loop_NTPase"/>
</dbReference>
<dbReference type="GO" id="GO:0016887">
    <property type="term" value="F:ATP hydrolysis activity"/>
    <property type="evidence" value="ECO:0007669"/>
    <property type="project" value="InterPro"/>
</dbReference>
<keyword evidence="7" id="KW-1185">Reference proteome</keyword>
<evidence type="ECO:0000313" key="6">
    <source>
        <dbReference type="EMBL" id="EEW92800.2"/>
    </source>
</evidence>
<keyword evidence="3" id="KW-0547">Nucleotide-binding</keyword>
<dbReference type="eggNOG" id="COG1136">
    <property type="taxonomic scope" value="Bacteria"/>
</dbReference>
<dbReference type="Pfam" id="PF00005">
    <property type="entry name" value="ABC_tran"/>
    <property type="match status" value="1"/>
</dbReference>
<dbReference type="AlphaFoldDB" id="D0BMU6"/>
<dbReference type="EMBL" id="ACRF02000005">
    <property type="protein sequence ID" value="EEW92800.2"/>
    <property type="molecule type" value="Genomic_DNA"/>
</dbReference>
<dbReference type="STRING" id="626369.HMPREF0446_01281"/>
<proteinExistence type="inferred from homology"/>
<dbReference type="SUPFAM" id="SSF52540">
    <property type="entry name" value="P-loop containing nucleoside triphosphate hydrolases"/>
    <property type="match status" value="1"/>
</dbReference>
<dbReference type="InterPro" id="IPR003439">
    <property type="entry name" value="ABC_transporter-like_ATP-bd"/>
</dbReference>
<dbReference type="PANTHER" id="PTHR42798">
    <property type="entry name" value="LIPOPROTEIN-RELEASING SYSTEM ATP-BINDING PROTEIN LOLD"/>
    <property type="match status" value="1"/>
</dbReference>
<keyword evidence="2" id="KW-0813">Transport</keyword>
<dbReference type="RefSeq" id="WP_020991269.1">
    <property type="nucleotide sequence ID" value="NZ_KI391971.1"/>
</dbReference>
<dbReference type="PROSITE" id="PS50893">
    <property type="entry name" value="ABC_TRANSPORTER_2"/>
    <property type="match status" value="1"/>
</dbReference>
<evidence type="ECO:0000256" key="1">
    <source>
        <dbReference type="ARBA" id="ARBA00005417"/>
    </source>
</evidence>
<evidence type="ECO:0000256" key="4">
    <source>
        <dbReference type="ARBA" id="ARBA00022840"/>
    </source>
</evidence>
<evidence type="ECO:0000256" key="2">
    <source>
        <dbReference type="ARBA" id="ARBA00022448"/>
    </source>
</evidence>
<keyword evidence="4" id="KW-0067">ATP-binding</keyword>
<dbReference type="GO" id="GO:0005524">
    <property type="term" value="F:ATP binding"/>
    <property type="evidence" value="ECO:0007669"/>
    <property type="project" value="UniProtKB-KW"/>
</dbReference>
<dbReference type="OrthoDB" id="9791546at2"/>
<dbReference type="InterPro" id="IPR003593">
    <property type="entry name" value="AAA+_ATPase"/>
</dbReference>
<dbReference type="InterPro" id="IPR017911">
    <property type="entry name" value="MacB-like_ATP-bd"/>
</dbReference>
<dbReference type="PROSITE" id="PS00211">
    <property type="entry name" value="ABC_TRANSPORTER_1"/>
    <property type="match status" value="1"/>
</dbReference>
<dbReference type="Proteomes" id="UP000002939">
    <property type="component" value="Unassembled WGS sequence"/>
</dbReference>
<evidence type="ECO:0000259" key="5">
    <source>
        <dbReference type="PROSITE" id="PS50893"/>
    </source>
</evidence>
<comment type="similarity">
    <text evidence="1">Belongs to the ABC transporter superfamily.</text>
</comment>
<organism evidence="6 7">
    <name type="scientific">Granulicatella elegans ATCC 700633</name>
    <dbReference type="NCBI Taxonomy" id="626369"/>
    <lineage>
        <taxon>Bacteria</taxon>
        <taxon>Bacillati</taxon>
        <taxon>Bacillota</taxon>
        <taxon>Bacilli</taxon>
        <taxon>Lactobacillales</taxon>
        <taxon>Carnobacteriaceae</taxon>
        <taxon>Granulicatella</taxon>
    </lineage>
</organism>
<dbReference type="SMART" id="SM00382">
    <property type="entry name" value="AAA"/>
    <property type="match status" value="1"/>
</dbReference>
<feature type="domain" description="ABC transporter" evidence="5">
    <location>
        <begin position="4"/>
        <end position="225"/>
    </location>
</feature>
<dbReference type="HOGENOM" id="CLU_000604_1_22_9"/>
<reference evidence="6" key="1">
    <citation type="submission" date="2009-09" db="EMBL/GenBank/DDBJ databases">
        <authorList>
            <consortium name="The Broad Institute Genome Sequencing Platform"/>
            <person name="Ward D."/>
            <person name="Feldgarden M."/>
            <person name="Earl A."/>
            <person name="Young S.K."/>
            <person name="Zeng Q."/>
            <person name="Koehrsen M."/>
            <person name="Alvarado L."/>
            <person name="Berlin A."/>
            <person name="Bochicchio J."/>
            <person name="Borenstein D."/>
            <person name="Chapman S.B."/>
            <person name="Chen Z."/>
            <person name="Engels R."/>
            <person name="Freedman E."/>
            <person name="Gellesch M."/>
            <person name="Goldberg J."/>
            <person name="Griggs A."/>
            <person name="Gujja S."/>
            <person name="Heilman E."/>
            <person name="Heiman D."/>
            <person name="Hepburn T."/>
            <person name="Howarth C."/>
            <person name="Jen D."/>
            <person name="Larson L."/>
            <person name="Lewis B."/>
            <person name="Mehta T."/>
            <person name="Park D."/>
            <person name="Pearson M."/>
            <person name="Roberts A."/>
            <person name="Saif S."/>
            <person name="Shea T."/>
            <person name="Shenoy N."/>
            <person name="Sisk P."/>
            <person name="Stolte C."/>
            <person name="Sykes S."/>
            <person name="Thomson T."/>
            <person name="Walk T."/>
            <person name="White J."/>
            <person name="Yandava C."/>
            <person name="Sibley C.D."/>
            <person name="Field T.R."/>
            <person name="Grinwis M."/>
            <person name="Eshaghurshan C.S."/>
            <person name="Surette M.G."/>
            <person name="Haas B."/>
            <person name="Nusbaum C."/>
            <person name="Birren B."/>
        </authorList>
    </citation>
    <scope>NUCLEOTIDE SEQUENCE [LARGE SCALE GENOMIC DNA]</scope>
    <source>
        <strain evidence="6">ATCC 700633</strain>
    </source>
</reference>
<dbReference type="CDD" id="cd03255">
    <property type="entry name" value="ABC_MJ0796_LolCDE_FtsE"/>
    <property type="match status" value="1"/>
</dbReference>
<dbReference type="InterPro" id="IPR017871">
    <property type="entry name" value="ABC_transporter-like_CS"/>
</dbReference>
<accession>D0BMU6</accession>
<evidence type="ECO:0000256" key="3">
    <source>
        <dbReference type="ARBA" id="ARBA00022741"/>
    </source>
</evidence>
<protein>
    <recommendedName>
        <fullName evidence="5">ABC transporter domain-containing protein</fullName>
    </recommendedName>
</protein>
<evidence type="ECO:0000313" key="7">
    <source>
        <dbReference type="Proteomes" id="UP000002939"/>
    </source>
</evidence>
<reference evidence="6" key="2">
    <citation type="submission" date="2011-10" db="EMBL/GenBank/DDBJ databases">
        <title>The Genome Sequence of Granulicatella elegans ATCC 700633.</title>
        <authorList>
            <consortium name="The Broad Institute Genome Sequencing Platform"/>
            <consortium name="The Broad Institute Genome Sequencing Center for Infectious Disease"/>
            <person name="Earl A."/>
            <person name="Ward D."/>
            <person name="Feldgarden M."/>
            <person name="Gevers D."/>
            <person name="Sibley C.D."/>
            <person name="Field T.R."/>
            <person name="Grinwis M."/>
            <person name="Eshaghurshan C.S."/>
            <person name="Surette M.G."/>
            <person name="Young S.K."/>
            <person name="Zeng Q."/>
            <person name="Gargeya S."/>
            <person name="Fitzgerald M."/>
            <person name="Haas B."/>
            <person name="Abouelleil A."/>
            <person name="Alvarado L."/>
            <person name="Arachchi H.M."/>
            <person name="Berlin A."/>
            <person name="Brown A."/>
            <person name="Chapman S.B."/>
            <person name="Chen Z."/>
            <person name="Dunbar C."/>
            <person name="Freedman E."/>
            <person name="Gearin G."/>
            <person name="Goldberg J."/>
            <person name="Griggs A."/>
            <person name="Gujja S."/>
            <person name="Heiman D."/>
            <person name="Howarth C."/>
            <person name="Larson L."/>
            <person name="Lui A."/>
            <person name="MacDonald P.J.P."/>
            <person name="Montmayeur A."/>
            <person name="Murphy C."/>
            <person name="Neiman D."/>
            <person name="Pearson M."/>
            <person name="Priest M."/>
            <person name="Roberts A."/>
            <person name="Saif S."/>
            <person name="Shea T."/>
            <person name="Shenoy N."/>
            <person name="Sisk P."/>
            <person name="Stolte C."/>
            <person name="Sykes S."/>
            <person name="Wortman J."/>
            <person name="Nusbaum C."/>
            <person name="Birren B."/>
        </authorList>
    </citation>
    <scope>NUCLEOTIDE SEQUENCE [LARGE SCALE GENOMIC DNA]</scope>
    <source>
        <strain evidence="6">ATCC 700633</strain>
    </source>
</reference>
<name>D0BMU6_9LACT</name>